<sequence>MHSGWIHSSRTLDSSEPGGGNESSRLFIKRRASSPETPAAVGARAHTVTLTFALQAQEDDLL</sequence>
<evidence type="ECO:0000313" key="3">
    <source>
        <dbReference type="Proteomes" id="UP000646548"/>
    </source>
</evidence>
<dbReference type="EMBL" id="WKFB01000147">
    <property type="protein sequence ID" value="KAF6733992.1"/>
    <property type="molecule type" value="Genomic_DNA"/>
</dbReference>
<protein>
    <submittedName>
        <fullName evidence="2">Uncharacterized protein</fullName>
    </submittedName>
</protein>
<evidence type="ECO:0000313" key="2">
    <source>
        <dbReference type="EMBL" id="KAF6733992.1"/>
    </source>
</evidence>
<proteinExistence type="predicted"/>
<comment type="caution">
    <text evidence="2">The sequence shown here is derived from an EMBL/GenBank/DDBJ whole genome shotgun (WGS) entry which is preliminary data.</text>
</comment>
<feature type="region of interest" description="Disordered" evidence="1">
    <location>
        <begin position="1"/>
        <end position="40"/>
    </location>
</feature>
<evidence type="ECO:0000256" key="1">
    <source>
        <dbReference type="SAM" id="MobiDB-lite"/>
    </source>
</evidence>
<dbReference type="AlphaFoldDB" id="A0A834KWB7"/>
<feature type="compositionally biased region" description="Polar residues" evidence="1">
    <location>
        <begin position="1"/>
        <end position="14"/>
    </location>
</feature>
<name>A0A834KWB7_ORYME</name>
<reference evidence="2" key="1">
    <citation type="journal article" name="BMC Genomics">
        <title>Long-read sequencing and de novo genome assembly of marine medaka (Oryzias melastigma).</title>
        <authorList>
            <person name="Liang P."/>
            <person name="Saqib H.S.A."/>
            <person name="Ni X."/>
            <person name="Shen Y."/>
        </authorList>
    </citation>
    <scope>NUCLEOTIDE SEQUENCE</scope>
    <source>
        <strain evidence="2">Bigg-433</strain>
    </source>
</reference>
<organism evidence="2 3">
    <name type="scientific">Oryzias melastigma</name>
    <name type="common">Marine medaka</name>
    <dbReference type="NCBI Taxonomy" id="30732"/>
    <lineage>
        <taxon>Eukaryota</taxon>
        <taxon>Metazoa</taxon>
        <taxon>Chordata</taxon>
        <taxon>Craniata</taxon>
        <taxon>Vertebrata</taxon>
        <taxon>Euteleostomi</taxon>
        <taxon>Actinopterygii</taxon>
        <taxon>Neopterygii</taxon>
        <taxon>Teleostei</taxon>
        <taxon>Neoteleostei</taxon>
        <taxon>Acanthomorphata</taxon>
        <taxon>Ovalentaria</taxon>
        <taxon>Atherinomorphae</taxon>
        <taxon>Beloniformes</taxon>
        <taxon>Adrianichthyidae</taxon>
        <taxon>Oryziinae</taxon>
        <taxon>Oryzias</taxon>
    </lineage>
</organism>
<gene>
    <name evidence="2" type="ORF">FQA47_001902</name>
</gene>
<dbReference type="Proteomes" id="UP000646548">
    <property type="component" value="Unassembled WGS sequence"/>
</dbReference>
<accession>A0A834KWB7</accession>